<evidence type="ECO:0000256" key="3">
    <source>
        <dbReference type="ARBA" id="ARBA00048741"/>
    </source>
</evidence>
<comment type="catalytic activity">
    <reaction evidence="3">
        <text>L-aspartate + L-glutamine + ATP + H2O = L-asparagine + L-glutamate + AMP + diphosphate + H(+)</text>
        <dbReference type="Rhea" id="RHEA:12228"/>
        <dbReference type="ChEBI" id="CHEBI:15377"/>
        <dbReference type="ChEBI" id="CHEBI:15378"/>
        <dbReference type="ChEBI" id="CHEBI:29985"/>
        <dbReference type="ChEBI" id="CHEBI:29991"/>
        <dbReference type="ChEBI" id="CHEBI:30616"/>
        <dbReference type="ChEBI" id="CHEBI:33019"/>
        <dbReference type="ChEBI" id="CHEBI:58048"/>
        <dbReference type="ChEBI" id="CHEBI:58359"/>
        <dbReference type="ChEBI" id="CHEBI:456215"/>
        <dbReference type="EC" id="6.3.5.4"/>
    </reaction>
</comment>
<comment type="pathway">
    <text evidence="1">Amino-acid biosynthesis; L-asparagine biosynthesis; L-asparagine from L-aspartate (L-Gln route): step 1/1.</text>
</comment>
<evidence type="ECO:0000259" key="4">
    <source>
        <dbReference type="Pfam" id="PF00733"/>
    </source>
</evidence>
<dbReference type="Pfam" id="PF00733">
    <property type="entry name" value="Asn_synthase"/>
    <property type="match status" value="1"/>
</dbReference>
<dbReference type="PANTHER" id="PTHR43284">
    <property type="entry name" value="ASPARAGINE SYNTHETASE (GLUTAMINE-HYDROLYZING)"/>
    <property type="match status" value="1"/>
</dbReference>
<dbReference type="AlphaFoldDB" id="A0A7T5R2K3"/>
<evidence type="ECO:0000256" key="2">
    <source>
        <dbReference type="ARBA" id="ARBA00012737"/>
    </source>
</evidence>
<dbReference type="GO" id="GO:0006529">
    <property type="term" value="P:asparagine biosynthetic process"/>
    <property type="evidence" value="ECO:0007669"/>
    <property type="project" value="InterPro"/>
</dbReference>
<dbReference type="EMBL" id="CP066681">
    <property type="protein sequence ID" value="QQG36327.1"/>
    <property type="molecule type" value="Genomic_DNA"/>
</dbReference>
<name>A0A7T5R2K3_9BACT</name>
<evidence type="ECO:0000313" key="6">
    <source>
        <dbReference type="Proteomes" id="UP000595362"/>
    </source>
</evidence>
<dbReference type="InterPro" id="IPR029055">
    <property type="entry name" value="Ntn_hydrolases_N"/>
</dbReference>
<dbReference type="InterPro" id="IPR001962">
    <property type="entry name" value="Asn_synthase"/>
</dbReference>
<accession>A0A7T5R2K3</accession>
<dbReference type="InterPro" id="IPR051786">
    <property type="entry name" value="ASN_synthetase/amidase"/>
</dbReference>
<dbReference type="SUPFAM" id="SSF52402">
    <property type="entry name" value="Adenine nucleotide alpha hydrolases-like"/>
    <property type="match status" value="1"/>
</dbReference>
<organism evidence="5 6">
    <name type="scientific">Micavibrio aeruginosavorus</name>
    <dbReference type="NCBI Taxonomy" id="349221"/>
    <lineage>
        <taxon>Bacteria</taxon>
        <taxon>Pseudomonadati</taxon>
        <taxon>Bdellovibrionota</taxon>
        <taxon>Bdellovibrionia</taxon>
        <taxon>Bdellovibrionales</taxon>
        <taxon>Pseudobdellovibrionaceae</taxon>
        <taxon>Micavibrio</taxon>
    </lineage>
</organism>
<gene>
    <name evidence="5" type="ORF">HYS17_00605</name>
</gene>
<reference evidence="5 6" key="1">
    <citation type="submission" date="2020-07" db="EMBL/GenBank/DDBJ databases">
        <title>Huge and variable diversity of episymbiotic CPR bacteria and DPANN archaea in groundwater ecosystems.</title>
        <authorList>
            <person name="He C.Y."/>
            <person name="Keren R."/>
            <person name="Whittaker M."/>
            <person name="Farag I.F."/>
            <person name="Doudna J."/>
            <person name="Cate J.H.D."/>
            <person name="Banfield J.F."/>
        </authorList>
    </citation>
    <scope>NUCLEOTIDE SEQUENCE [LARGE SCALE GENOMIC DNA]</scope>
    <source>
        <strain evidence="5">NC_groundwater_70_Ag_B-0.1um_54_66</strain>
    </source>
</reference>
<dbReference type="GO" id="GO:0004066">
    <property type="term" value="F:asparagine synthase (glutamine-hydrolyzing) activity"/>
    <property type="evidence" value="ECO:0007669"/>
    <property type="project" value="UniProtKB-EC"/>
</dbReference>
<dbReference type="Gene3D" id="3.40.50.620">
    <property type="entry name" value="HUPs"/>
    <property type="match status" value="1"/>
</dbReference>
<dbReference type="SUPFAM" id="SSF56235">
    <property type="entry name" value="N-terminal nucleophile aminohydrolases (Ntn hydrolases)"/>
    <property type="match status" value="1"/>
</dbReference>
<dbReference type="Proteomes" id="UP000595362">
    <property type="component" value="Chromosome"/>
</dbReference>
<dbReference type="InterPro" id="IPR014729">
    <property type="entry name" value="Rossmann-like_a/b/a_fold"/>
</dbReference>
<evidence type="ECO:0000256" key="1">
    <source>
        <dbReference type="ARBA" id="ARBA00005187"/>
    </source>
</evidence>
<dbReference type="EC" id="6.3.5.4" evidence="2"/>
<evidence type="ECO:0000313" key="5">
    <source>
        <dbReference type="EMBL" id="QQG36327.1"/>
    </source>
</evidence>
<sequence>MHTPDFPIQHFTISVPRNTIFHDVRLEAGAFAANPDDAVVISARGMETISYLYRHPNTSLYAFILGSPIVGELVNREDAARLLVLTGDRTRFIQSLNGEFLAVLVDPENRCVDIYTDRFSSYPFFWAASQDRVYGSYNYTVLAQACRSWPGFALRPAKAYEFFKLQRLMGDETHDNLSRCLPSAGHLHISGKNEPRVSRYWRQDYSKTHRPLADLAPEFSSLIKSAIQKRRDVKNRDTGIFLSGGHDSRIVACHMGPDSTCYTLGFRDNFEVECARRISNTLGQKHVFIDLPEDYFVQALNTATYLSGGLYANDHALFIPQGRPISYTRVLLHGHGLDYMFQGMYLHAGPLTVLGRPTYIKTPEPLPQDISRHFIDNISFRLKFLFEDDYGVPDQVRRCRQEIYENVKIVENQGREITDDPSSLWEYLIFHQPSRHYTFTNVLSKRLCGEVRTPSFDNHVYDFYMALPDKYRLHADITRAALYDANRLVAEIPAGNHGLPAAWGPYRKTAALIGRKLLRHLTGNRKYYAPSDFDRTWPDRTAYMKRHESYRAAAMAPLQDQAFRDFLTFIDWKRLETQPESLLDQEFGGAFWVSMLSYYRFYKFVYAG</sequence>
<feature type="domain" description="Asparagine synthetase" evidence="4">
    <location>
        <begin position="220"/>
        <end position="485"/>
    </location>
</feature>
<dbReference type="PANTHER" id="PTHR43284:SF1">
    <property type="entry name" value="ASPARAGINE SYNTHETASE"/>
    <property type="match status" value="1"/>
</dbReference>
<proteinExistence type="predicted"/>
<protein>
    <recommendedName>
        <fullName evidence="2">asparagine synthase (glutamine-hydrolyzing)</fullName>
        <ecNumber evidence="2">6.3.5.4</ecNumber>
    </recommendedName>
</protein>